<organism evidence="10 11">
    <name type="scientific">Daphnia pulex</name>
    <name type="common">Water flea</name>
    <dbReference type="NCBI Taxonomy" id="6669"/>
    <lineage>
        <taxon>Eukaryota</taxon>
        <taxon>Metazoa</taxon>
        <taxon>Ecdysozoa</taxon>
        <taxon>Arthropoda</taxon>
        <taxon>Crustacea</taxon>
        <taxon>Branchiopoda</taxon>
        <taxon>Diplostraca</taxon>
        <taxon>Cladocera</taxon>
        <taxon>Anomopoda</taxon>
        <taxon>Daphniidae</taxon>
        <taxon>Daphnia</taxon>
    </lineage>
</organism>
<dbReference type="OrthoDB" id="5282002at2759"/>
<accession>E9GIJ1</accession>
<keyword evidence="5" id="KW-0238">DNA-binding</keyword>
<dbReference type="PROSITE" id="PS50865">
    <property type="entry name" value="ZF_MYND_2"/>
    <property type="match status" value="2"/>
</dbReference>
<evidence type="ECO:0000313" key="10">
    <source>
        <dbReference type="EMBL" id="EFX80672.1"/>
    </source>
</evidence>
<keyword evidence="3" id="KW-0862">Zinc</keyword>
<feature type="domain" description="MYND-type" evidence="9">
    <location>
        <begin position="1991"/>
        <end position="2029"/>
    </location>
</feature>
<dbReference type="STRING" id="6669.E9GIJ1"/>
<keyword evidence="2 8" id="KW-0863">Zinc-finger</keyword>
<keyword evidence="1" id="KW-0479">Metal-binding</keyword>
<dbReference type="InterPro" id="IPR002893">
    <property type="entry name" value="Znf_MYND"/>
</dbReference>
<dbReference type="GO" id="GO:0008270">
    <property type="term" value="F:zinc ion binding"/>
    <property type="evidence" value="ECO:0007669"/>
    <property type="project" value="UniProtKB-KW"/>
</dbReference>
<dbReference type="PANTHER" id="PTHR10237">
    <property type="entry name" value="DEFORMED EPIDERMAL AUTOREGULATORY FACTOR 1 HOMOLOG SUPPRESSIN"/>
    <property type="match status" value="1"/>
</dbReference>
<evidence type="ECO:0000256" key="3">
    <source>
        <dbReference type="ARBA" id="ARBA00022833"/>
    </source>
</evidence>
<sequence length="2032" mass="232912">MLTTARRALLEISPMNYPIGNTRSRNVFQDFSCEIGGSYLSSTMKVLFLGSGDLRNVLQMATNKSSNKWEIHLNDFSPTVVARNIVILKIISAFDFNPEDKEDFAFLWDIWYNLEWPEITRKKFQQILKDLLNGLLPINVSIPKTSQFEMLKEVWSTWLLISSESGSKASLFMKKIDDERKVFVCQGWDNMYPGELAEEAKVTNTDFFSIAIDGIASQLERSVGIEGLKESVRQNIRDEAKRYYKRGTCRLESDVTVVCVNPTMLDPVTLCWENHHSLSPFGEDALEFCYAENANKFEVIDCSNLADHLGLANLILACTEKLSDHPEAVLFTETMNWANLSWSVKFYVEKALCCPLSMIPTMYGLRLISRVELGSPAIFDLRSPMAPPVSLCWQKPPPFRNIVMLPSPALGECLDRLANSCFNVKFPFCIMGVVPPGSRCGMVLYTPQTFNYVVNSMIQRLGGNHFLKDTKMELFPFFQLAKRTMDAWKNGQKILKLSASIPAVSSKKLASLNGTALLRVILMPKSAYRNRCDLFGPDVHYIDNFQLVMKKTVTGFEDISVSFLLIPDHDLEKTHLAFVMDIVNGADVFELESLESMQVEEWSLPYPFVPKNSQLEPPRSEEMHMKVDSCFESEDQYQLKINVAAKNVSGLQVSTNHRAPCESCHEVTLSLAQPDNIEPLSLSFLYPILVDDIHATLHRKDHYVNLVLKKALWEPWPCDCRPANSCVLDNVFDPERLKPWKEENFQTTLSSPSFHTLDIHLRSQYNFRHLENPSLLLDKSPLNIARDVVRALFFNPSPCVRIQRINASIPDWYLRVHHPALTTPNGSPALLVSAFDFRLAEKLTTDGKWNKKKYAENFSRVFPDYDPEKMMTIEIENVEQSQFLRFVLRLNSTKIVPSIWQKKNVTLGDDSPWMATLISPLYIDCPFHEVESCDAFTSTRSTARGMTNDNSCCNACQKVPQNLKRCSRCRTAVYCSVECQRQHWAQHKKASKMLRTPSRGSPVLGKSPRLYYPFGNTRGRNVLEDFNFHESDDNTGITKILFLGCGDLRKTFHALTSKHPQHIHLNDALPSILARNIMVLKIVSADDFNPDDTDDFSFIWDVWYNTDWSEITQKRFISVLNDLLNEKLPENVHIPDSNHLQKLKKVWSSWHATASQNRSESELLMKKIHKERIHFIVKGMDSMSEGELRERSKNPVHFVSSVIDWLADHVEKHFGVGNEASTERVVRGEAHSYFQTGNCRINQESGVCINPTLLDPTSLEWKVHYLSSPFDSYLPLTKEELDTSVKSNMMTQSCHKILKRLLLSYRSRIENVEVFFHLEDALEFCYAGSAERFDVIDCSNLADHVGLANIIVVCSRILANHPAALLFTESIVWTYLADTAEKYVERALCCPLSMIPTVYGFRLTNRIELGASTIDNMRRNIVRPLNFCWRNSPRFRNISLSSSPTLNRFLDKLADACFDTAFPREMFGSQPGDRCGSICYTPFTYNYVVNSMIQRVGGDRWYKDHRQLGIHHAFDLTKRTAEAWKDGEMIMKITAETQATEEQIEDLIEDLTEVPASRLVLVPCSMFEKSMKMMKANQKCDLSGPNIHFIDNFQFEIKRTPDGNSTIIVSFLLLPDHGLEKTHLAFMMDVVVGMTTFTFKPLKTMRIEKFVLPHPFLPEKSALLSTSEDGSPQMVVNSCVESENQYILQISIHHCDNEKISDLKVSTNQRKPCESAHQITLSLSQPNYIKPLLLSFPYPFLVDCIRASLHCAHRSISLVLYKAIQEPWPCEFENHLKWKVDDLQPWKKTEKELSDHLFHLSHQFNFYHIKNRSLMEDTALNAFRVNIATLYSNSTDFFCIQFKGSLKQNPDWYLRLHKPILTSPLNSPIVLLSAFHNQLTVKHTFQEKIDRHKAGKAFFGIFPDYKPEETPVETLEIEDKESLQLWRFILRLNSTKIEPSSWQKKHLPLGENSPCLSTFISPLYHDFVMLKKPVSERIPSIIRPSNDSNSCAACKQTTQNLKRCSRCRSISYCSVECQRQHWKQHKVFCTKK</sequence>
<dbReference type="KEGG" id="dpx:DAPPUDRAFT_103160"/>
<dbReference type="Gene3D" id="6.10.140.2220">
    <property type="match status" value="2"/>
</dbReference>
<evidence type="ECO:0000256" key="5">
    <source>
        <dbReference type="ARBA" id="ARBA00023125"/>
    </source>
</evidence>
<protein>
    <recommendedName>
        <fullName evidence="9">MYND-type domain-containing protein</fullName>
    </recommendedName>
</protein>
<dbReference type="PhylomeDB" id="E9GIJ1"/>
<evidence type="ECO:0000256" key="8">
    <source>
        <dbReference type="PROSITE-ProRule" id="PRU00134"/>
    </source>
</evidence>
<dbReference type="Pfam" id="PF14737">
    <property type="entry name" value="DUF4470"/>
    <property type="match status" value="2"/>
</dbReference>
<evidence type="ECO:0000256" key="2">
    <source>
        <dbReference type="ARBA" id="ARBA00022771"/>
    </source>
</evidence>
<keyword evidence="11" id="KW-1185">Reference proteome</keyword>
<evidence type="ECO:0000256" key="7">
    <source>
        <dbReference type="ARBA" id="ARBA00023242"/>
    </source>
</evidence>
<dbReference type="InParanoid" id="E9GIJ1"/>
<dbReference type="HOGENOM" id="CLU_232476_0_0_1"/>
<dbReference type="GO" id="GO:0000981">
    <property type="term" value="F:DNA-binding transcription factor activity, RNA polymerase II-specific"/>
    <property type="evidence" value="ECO:0000318"/>
    <property type="project" value="GO_Central"/>
</dbReference>
<dbReference type="GO" id="GO:0003677">
    <property type="term" value="F:DNA binding"/>
    <property type="evidence" value="ECO:0007669"/>
    <property type="project" value="UniProtKB-KW"/>
</dbReference>
<dbReference type="PROSITE" id="PS01360">
    <property type="entry name" value="ZF_MYND_1"/>
    <property type="match status" value="1"/>
</dbReference>
<feature type="domain" description="MYND-type" evidence="9">
    <location>
        <begin position="953"/>
        <end position="991"/>
    </location>
</feature>
<keyword evidence="4" id="KW-0805">Transcription regulation</keyword>
<dbReference type="GO" id="GO:0005634">
    <property type="term" value="C:nucleus"/>
    <property type="evidence" value="ECO:0000318"/>
    <property type="project" value="GO_Central"/>
</dbReference>
<dbReference type="GO" id="GO:0006357">
    <property type="term" value="P:regulation of transcription by RNA polymerase II"/>
    <property type="evidence" value="ECO:0000318"/>
    <property type="project" value="GO_Central"/>
</dbReference>
<evidence type="ECO:0000256" key="4">
    <source>
        <dbReference type="ARBA" id="ARBA00023015"/>
    </source>
</evidence>
<reference evidence="10 11" key="1">
    <citation type="journal article" date="2011" name="Science">
        <title>The ecoresponsive genome of Daphnia pulex.</title>
        <authorList>
            <person name="Colbourne J.K."/>
            <person name="Pfrender M.E."/>
            <person name="Gilbert D."/>
            <person name="Thomas W.K."/>
            <person name="Tucker A."/>
            <person name="Oakley T.H."/>
            <person name="Tokishita S."/>
            <person name="Aerts A."/>
            <person name="Arnold G.J."/>
            <person name="Basu M.K."/>
            <person name="Bauer D.J."/>
            <person name="Caceres C.E."/>
            <person name="Carmel L."/>
            <person name="Casola C."/>
            <person name="Choi J.H."/>
            <person name="Detter J.C."/>
            <person name="Dong Q."/>
            <person name="Dusheyko S."/>
            <person name="Eads B.D."/>
            <person name="Frohlich T."/>
            <person name="Geiler-Samerotte K.A."/>
            <person name="Gerlach D."/>
            <person name="Hatcher P."/>
            <person name="Jogdeo S."/>
            <person name="Krijgsveld J."/>
            <person name="Kriventseva E.V."/>
            <person name="Kultz D."/>
            <person name="Laforsch C."/>
            <person name="Lindquist E."/>
            <person name="Lopez J."/>
            <person name="Manak J.R."/>
            <person name="Muller J."/>
            <person name="Pangilinan J."/>
            <person name="Patwardhan R.P."/>
            <person name="Pitluck S."/>
            <person name="Pritham E.J."/>
            <person name="Rechtsteiner A."/>
            <person name="Rho M."/>
            <person name="Rogozin I.B."/>
            <person name="Sakarya O."/>
            <person name="Salamov A."/>
            <person name="Schaack S."/>
            <person name="Shapiro H."/>
            <person name="Shiga Y."/>
            <person name="Skalitzky C."/>
            <person name="Smith Z."/>
            <person name="Souvorov A."/>
            <person name="Sung W."/>
            <person name="Tang Z."/>
            <person name="Tsuchiya D."/>
            <person name="Tu H."/>
            <person name="Vos H."/>
            <person name="Wang M."/>
            <person name="Wolf Y.I."/>
            <person name="Yamagata H."/>
            <person name="Yamada T."/>
            <person name="Ye Y."/>
            <person name="Shaw J.R."/>
            <person name="Andrews J."/>
            <person name="Crease T.J."/>
            <person name="Tang H."/>
            <person name="Lucas S.M."/>
            <person name="Robertson H.M."/>
            <person name="Bork P."/>
            <person name="Koonin E.V."/>
            <person name="Zdobnov E.M."/>
            <person name="Grigoriev I.V."/>
            <person name="Lynch M."/>
            <person name="Boore J.L."/>
        </authorList>
    </citation>
    <scope>NUCLEOTIDE SEQUENCE [LARGE SCALE GENOMIC DNA]</scope>
</reference>
<evidence type="ECO:0000259" key="9">
    <source>
        <dbReference type="PROSITE" id="PS50865"/>
    </source>
</evidence>
<dbReference type="PANTHER" id="PTHR10237:SF1">
    <property type="entry name" value="DEFORMED EPIDERMAL AUTOREGULATORY FACTOR 1 HOMOLOG"/>
    <property type="match status" value="1"/>
</dbReference>
<dbReference type="EMBL" id="GL732546">
    <property type="protein sequence ID" value="EFX80672.1"/>
    <property type="molecule type" value="Genomic_DNA"/>
</dbReference>
<dbReference type="InterPro" id="IPR024119">
    <property type="entry name" value="TF_DEAF-1"/>
</dbReference>
<evidence type="ECO:0000313" key="11">
    <source>
        <dbReference type="Proteomes" id="UP000000305"/>
    </source>
</evidence>
<keyword evidence="6" id="KW-0804">Transcription</keyword>
<gene>
    <name evidence="10" type="ORF">DAPPUDRAFT_103160</name>
</gene>
<name>E9GIJ1_DAPPU</name>
<evidence type="ECO:0000256" key="6">
    <source>
        <dbReference type="ARBA" id="ARBA00023163"/>
    </source>
</evidence>
<dbReference type="Proteomes" id="UP000000305">
    <property type="component" value="Unassembled WGS sequence"/>
</dbReference>
<keyword evidence="7" id="KW-0539">Nucleus</keyword>
<proteinExistence type="predicted"/>
<evidence type="ECO:0000256" key="1">
    <source>
        <dbReference type="ARBA" id="ARBA00022723"/>
    </source>
</evidence>
<dbReference type="Pfam" id="PF01753">
    <property type="entry name" value="zf-MYND"/>
    <property type="match status" value="2"/>
</dbReference>
<dbReference type="eggNOG" id="ENOG502S2D3">
    <property type="taxonomic scope" value="Eukaryota"/>
</dbReference>
<dbReference type="SUPFAM" id="SSF144232">
    <property type="entry name" value="HIT/MYND zinc finger-like"/>
    <property type="match status" value="2"/>
</dbReference>
<dbReference type="InterPro" id="IPR027974">
    <property type="entry name" value="DUF4470"/>
</dbReference>